<dbReference type="InterPro" id="IPR015943">
    <property type="entry name" value="WD40/YVTN_repeat-like_dom_sf"/>
</dbReference>
<dbReference type="EMBL" id="JBHTGQ010000010">
    <property type="protein sequence ID" value="MFC7749229.1"/>
    <property type="molecule type" value="Genomic_DNA"/>
</dbReference>
<dbReference type="RefSeq" id="WP_138788864.1">
    <property type="nucleotide sequence ID" value="NZ_JBHTGQ010000010.1"/>
</dbReference>
<organism evidence="5 6">
    <name type="scientific">Paenibacillus thermoaerophilus</name>
    <dbReference type="NCBI Taxonomy" id="1215385"/>
    <lineage>
        <taxon>Bacteria</taxon>
        <taxon>Bacillati</taxon>
        <taxon>Bacillota</taxon>
        <taxon>Bacilli</taxon>
        <taxon>Bacillales</taxon>
        <taxon>Paenibacillaceae</taxon>
        <taxon>Paenibacillus</taxon>
    </lineage>
</organism>
<dbReference type="Proteomes" id="UP001596528">
    <property type="component" value="Unassembled WGS sequence"/>
</dbReference>
<feature type="chain" id="PRO_5046439835" evidence="3">
    <location>
        <begin position="29"/>
        <end position="1479"/>
    </location>
</feature>
<dbReference type="Pfam" id="PF00395">
    <property type="entry name" value="SLH"/>
    <property type="match status" value="3"/>
</dbReference>
<comment type="caution">
    <text evidence="5">The sequence shown here is derived from an EMBL/GenBank/DDBJ whole genome shotgun (WGS) entry which is preliminary data.</text>
</comment>
<protein>
    <submittedName>
        <fullName evidence="5">S-layer homology domain-containing protein</fullName>
    </submittedName>
</protein>
<sequence>MNWKKALTGVLAAVLAVPALTPAPAAHADDIVEYEPIAIPNAGFEESASQAVGWEVQVPIPPAGDDGWVTRAVVSQDRAFEGSNSLLMTDHSPKKGLYVYSAPIPVTGGETYRLTAQIYVTSKSVQNYIKFYDAAGKEVGTKNVLSNTLNTWNQLQFEHTAPSNAVTAKILFNMGPTTSGTVAYIDQVEFHHKKVTVIAPLELPYEAAPVVIGDAVRYVLSQSAAYGVGPDGRPEQYLTTSGTPAAFHAVDAVTGELLFTQNLPFGDTIWALTTAPDGNVYFATTTNGHLYKFDVLRRELKDLGANPSNVHVFDLKASADGKLYGSTYNNAGRFGRVFEYDIASGEFKDLGVWKDGEQYVRGLGVTDQYVYGGIGTKAHLMRYDRNTGEIVELNIPEVSGESGTLSEIVIAGGKLFVHAGTKVHVLNETTGEYIREFEFQSKLSPPSPHNPNLIYYKLKGELYTYDLQTDITAKVEGVPELPDDTAIKAHAWITPTSGPFAGRTVLAGMAAFGESFLYDPLTGEYEEHLADVPPAPTQVQSLEAKGNYLHIGGYQRGMSIYDVSKGEFIYSNHAFHQPEGIGFLNDIVYYGTYSGARMYRLDMSKPIDYKELEWSNLGLAADLEDDQDRPFAMTSGDGKLFIGTFPTYGKLGGALTVLEETRGPDGEVSGVTYEMYRNLVPNQSIMGLAYKDGVVYGGTSRVGGLGIDPTEPEAMMFAFDVATKQLKIQPFVPALPGAKGPVNMIGELSIGPDGLLWGIADTTIYKADGSGAIDKYDAILFAMNPADMSIVKSKVVTQSAFSTSKYRPYYIRWGADGLMYTTIGRQLYAVDPTDLRTKPIIPGTVNLMTLGPDGSIYYANGGKLLKLPVKIRSSQLRLETPSIPVGGTSLLLPEIELANGLKASLGGATIAYASSDESVAVVENGAVRGIAPGTASITATITLDGRTVTTPPVEVNVIGNWFAETKFAYDGTLSGIIQFPAEQTGHSVTLSVYGEASADPIAASAVSTVTYSTYADNLYGYAFSFKLDSPAERVRIVANVDGQPYSDSGWIEREPSAETPPVDPETPPVDPETPPVDPVTPPVTPPVTDAFEIDPSKPDAPVDAKLLLEALDKFQHVTVKTKSSARLPLSALEQAGDAAVLTVETDTGSYVLEPSRLPVTDWAAQLGVTAQSLNLRVTIDTASAEIPRGRIRELADEKGAGLLSEVHEFRLTVETGDGRTFEVKDFGGVYVERTIRLPDGFSAADGRIAIVATYDAESDSLRYVPGVVSGGTATFFRTGNSAYVVLSSKPGSFGDTASHWAEDAIARMSARLIVNGAAPGKFEPERGISRAELAALLNRSLGLSAGAASASFTDVRAGEWHAGEIASAAGAGLIDGYEDGSFQPDRQVTRAEAAAMSVRALRFAGVPLDAPAGADAAETLKPYRDANDVPWARDELAAAVRSGLLQGQSADTLAPNAPITRAEAAVLVERLLLTAGFGQ</sequence>
<dbReference type="Pfam" id="PF02018">
    <property type="entry name" value="CBM_4_9"/>
    <property type="match status" value="1"/>
</dbReference>
<evidence type="ECO:0000256" key="3">
    <source>
        <dbReference type="SAM" id="SignalP"/>
    </source>
</evidence>
<feature type="compositionally biased region" description="Pro residues" evidence="2">
    <location>
        <begin position="1061"/>
        <end position="1080"/>
    </location>
</feature>
<evidence type="ECO:0000256" key="2">
    <source>
        <dbReference type="SAM" id="MobiDB-lite"/>
    </source>
</evidence>
<keyword evidence="6" id="KW-1185">Reference proteome</keyword>
<name>A0ABW2V2Y1_9BACL</name>
<dbReference type="InterPro" id="IPR051465">
    <property type="entry name" value="Cell_Envelope_Struct_Comp"/>
</dbReference>
<dbReference type="InterPro" id="IPR011047">
    <property type="entry name" value="Quinoprotein_ADH-like_sf"/>
</dbReference>
<evidence type="ECO:0000313" key="6">
    <source>
        <dbReference type="Proteomes" id="UP001596528"/>
    </source>
</evidence>
<dbReference type="InterPro" id="IPR008964">
    <property type="entry name" value="Invasin/intimin_cell_adhesion"/>
</dbReference>
<dbReference type="Gene3D" id="2.130.10.10">
    <property type="entry name" value="YVTN repeat-like/Quinoprotein amine dehydrogenase"/>
    <property type="match status" value="1"/>
</dbReference>
<evidence type="ECO:0000313" key="5">
    <source>
        <dbReference type="EMBL" id="MFC7749229.1"/>
    </source>
</evidence>
<dbReference type="PANTHER" id="PTHR43308:SF5">
    <property type="entry name" value="S-LAYER PROTEIN _ PEPTIDOGLYCAN ENDO-BETA-N-ACETYLGLUCOSAMINIDASE"/>
    <property type="match status" value="1"/>
</dbReference>
<dbReference type="PANTHER" id="PTHR43308">
    <property type="entry name" value="OUTER MEMBRANE PROTEIN ALPHA-RELATED"/>
    <property type="match status" value="1"/>
</dbReference>
<dbReference type="SUPFAM" id="SSF50998">
    <property type="entry name" value="Quinoprotein alcohol dehydrogenase-like"/>
    <property type="match status" value="1"/>
</dbReference>
<feature type="domain" description="SLH" evidence="4">
    <location>
        <begin position="1348"/>
        <end position="1411"/>
    </location>
</feature>
<dbReference type="SUPFAM" id="SSF82171">
    <property type="entry name" value="DPP6 N-terminal domain-like"/>
    <property type="match status" value="1"/>
</dbReference>
<gene>
    <name evidence="5" type="ORF">ACFQWB_04635</name>
</gene>
<keyword evidence="3" id="KW-0732">Signal</keyword>
<dbReference type="InterPro" id="IPR008979">
    <property type="entry name" value="Galactose-bd-like_sf"/>
</dbReference>
<dbReference type="Gene3D" id="2.60.40.1080">
    <property type="match status" value="1"/>
</dbReference>
<feature type="domain" description="SLH" evidence="4">
    <location>
        <begin position="1419"/>
        <end position="1479"/>
    </location>
</feature>
<dbReference type="InterPro" id="IPR003305">
    <property type="entry name" value="CenC_carb-bd"/>
</dbReference>
<dbReference type="InterPro" id="IPR001119">
    <property type="entry name" value="SLH_dom"/>
</dbReference>
<dbReference type="SUPFAM" id="SSF49785">
    <property type="entry name" value="Galactose-binding domain-like"/>
    <property type="match status" value="1"/>
</dbReference>
<feature type="region of interest" description="Disordered" evidence="2">
    <location>
        <begin position="1047"/>
        <end position="1080"/>
    </location>
</feature>
<accession>A0ABW2V2Y1</accession>
<proteinExistence type="predicted"/>
<evidence type="ECO:0000259" key="4">
    <source>
        <dbReference type="PROSITE" id="PS51272"/>
    </source>
</evidence>
<keyword evidence="1" id="KW-0378">Hydrolase</keyword>
<reference evidence="6" key="1">
    <citation type="journal article" date="2019" name="Int. J. Syst. Evol. Microbiol.">
        <title>The Global Catalogue of Microorganisms (GCM) 10K type strain sequencing project: providing services to taxonomists for standard genome sequencing and annotation.</title>
        <authorList>
            <consortium name="The Broad Institute Genomics Platform"/>
            <consortium name="The Broad Institute Genome Sequencing Center for Infectious Disease"/>
            <person name="Wu L."/>
            <person name="Ma J."/>
        </authorList>
    </citation>
    <scope>NUCLEOTIDE SEQUENCE [LARGE SCALE GENOMIC DNA]</scope>
    <source>
        <strain evidence="6">JCM 18657</strain>
    </source>
</reference>
<dbReference type="SUPFAM" id="SSF49373">
    <property type="entry name" value="Invasin/intimin cell-adhesion fragments"/>
    <property type="match status" value="1"/>
</dbReference>
<feature type="domain" description="SLH" evidence="4">
    <location>
        <begin position="1288"/>
        <end position="1346"/>
    </location>
</feature>
<feature type="signal peptide" evidence="3">
    <location>
        <begin position="1"/>
        <end position="28"/>
    </location>
</feature>
<dbReference type="PROSITE" id="PS51272">
    <property type="entry name" value="SLH"/>
    <property type="match status" value="3"/>
</dbReference>
<dbReference type="Gene3D" id="2.60.120.260">
    <property type="entry name" value="Galactose-binding domain-like"/>
    <property type="match status" value="1"/>
</dbReference>
<evidence type="ECO:0000256" key="1">
    <source>
        <dbReference type="ARBA" id="ARBA00022801"/>
    </source>
</evidence>